<sequence>MTPLQFDVTDATAIGNAAKQVREQLKGETLFGLVNNAGIAFAGPLMHLPINDYRRQIEVNS</sequence>
<keyword evidence="2" id="KW-1185">Reference proteome</keyword>
<gene>
    <name evidence="1" type="ORF">C7B82_12095</name>
</gene>
<dbReference type="PANTHER" id="PTHR43313">
    <property type="entry name" value="SHORT-CHAIN DEHYDROGENASE/REDUCTASE FAMILY 9C"/>
    <property type="match status" value="1"/>
</dbReference>
<dbReference type="GO" id="GO:0016491">
    <property type="term" value="F:oxidoreductase activity"/>
    <property type="evidence" value="ECO:0007669"/>
    <property type="project" value="TreeGrafter"/>
</dbReference>
<dbReference type="PANTHER" id="PTHR43313:SF1">
    <property type="entry name" value="3BETA-HYDROXYSTEROID DEHYDROGENASE DHS-16"/>
    <property type="match status" value="1"/>
</dbReference>
<dbReference type="Pfam" id="PF00106">
    <property type="entry name" value="adh_short"/>
    <property type="match status" value="1"/>
</dbReference>
<evidence type="ECO:0008006" key="3">
    <source>
        <dbReference type="Google" id="ProtNLM"/>
    </source>
</evidence>
<evidence type="ECO:0000313" key="1">
    <source>
        <dbReference type="EMBL" id="PSB29323.1"/>
    </source>
</evidence>
<accession>A0A2T1E9D5</accession>
<evidence type="ECO:0000313" key="2">
    <source>
        <dbReference type="Proteomes" id="UP000239576"/>
    </source>
</evidence>
<reference evidence="2" key="1">
    <citation type="submission" date="2018-02" db="EMBL/GenBank/DDBJ databases">
        <authorList>
            <person name="Moore K."/>
            <person name="Momper L."/>
        </authorList>
    </citation>
    <scope>NUCLEOTIDE SEQUENCE [LARGE SCALE GENOMIC DNA]</scope>
    <source>
        <strain evidence="2">ULC18</strain>
    </source>
</reference>
<organism evidence="1 2">
    <name type="scientific">Stenomitos frigidus ULC18</name>
    <dbReference type="NCBI Taxonomy" id="2107698"/>
    <lineage>
        <taxon>Bacteria</taxon>
        <taxon>Bacillati</taxon>
        <taxon>Cyanobacteriota</taxon>
        <taxon>Cyanophyceae</taxon>
        <taxon>Leptolyngbyales</taxon>
        <taxon>Leptolyngbyaceae</taxon>
        <taxon>Stenomitos</taxon>
    </lineage>
</organism>
<comment type="caution">
    <text evidence="1">The sequence shown here is derived from an EMBL/GenBank/DDBJ whole genome shotgun (WGS) entry which is preliminary data.</text>
</comment>
<dbReference type="GO" id="GO:0008202">
    <property type="term" value="P:steroid metabolic process"/>
    <property type="evidence" value="ECO:0007669"/>
    <property type="project" value="TreeGrafter"/>
</dbReference>
<dbReference type="InterPro" id="IPR002347">
    <property type="entry name" value="SDR_fam"/>
</dbReference>
<dbReference type="Gene3D" id="3.40.50.720">
    <property type="entry name" value="NAD(P)-binding Rossmann-like Domain"/>
    <property type="match status" value="1"/>
</dbReference>
<dbReference type="InterPro" id="IPR036291">
    <property type="entry name" value="NAD(P)-bd_dom_sf"/>
</dbReference>
<dbReference type="AlphaFoldDB" id="A0A2T1E9D5"/>
<dbReference type="Proteomes" id="UP000239576">
    <property type="component" value="Unassembled WGS sequence"/>
</dbReference>
<dbReference type="EMBL" id="PVWK01000063">
    <property type="protein sequence ID" value="PSB29323.1"/>
    <property type="molecule type" value="Genomic_DNA"/>
</dbReference>
<protein>
    <recommendedName>
        <fullName evidence="3">Short-chain dehydrogenase</fullName>
    </recommendedName>
</protein>
<proteinExistence type="predicted"/>
<dbReference type="OrthoDB" id="9786056at2"/>
<reference evidence="1 2" key="2">
    <citation type="submission" date="2018-03" db="EMBL/GenBank/DDBJ databases">
        <title>The ancient ancestry and fast evolution of plastids.</title>
        <authorList>
            <person name="Moore K.R."/>
            <person name="Magnabosco C."/>
            <person name="Momper L."/>
            <person name="Gold D.A."/>
            <person name="Bosak T."/>
            <person name="Fournier G.P."/>
        </authorList>
    </citation>
    <scope>NUCLEOTIDE SEQUENCE [LARGE SCALE GENOMIC DNA]</scope>
    <source>
        <strain evidence="1 2">ULC18</strain>
    </source>
</reference>
<name>A0A2T1E9D5_9CYAN</name>
<dbReference type="SUPFAM" id="SSF51735">
    <property type="entry name" value="NAD(P)-binding Rossmann-fold domains"/>
    <property type="match status" value="1"/>
</dbReference>